<dbReference type="PANTHER" id="PTHR30086">
    <property type="entry name" value="ARGININE EXPORTER PROTEIN ARGO"/>
    <property type="match status" value="1"/>
</dbReference>
<dbReference type="Proteomes" id="UP000236345">
    <property type="component" value="Unassembled WGS sequence"/>
</dbReference>
<accession>A0A2K1Q6U4</accession>
<comment type="caution">
    <text evidence="8">The sequence shown here is derived from an EMBL/GenBank/DDBJ whole genome shotgun (WGS) entry which is preliminary data.</text>
</comment>
<dbReference type="GO" id="GO:0005886">
    <property type="term" value="C:plasma membrane"/>
    <property type="evidence" value="ECO:0007669"/>
    <property type="project" value="UniProtKB-SubCell"/>
</dbReference>
<dbReference type="AlphaFoldDB" id="A0A2K1Q6U4"/>
<dbReference type="PANTHER" id="PTHR30086:SF20">
    <property type="entry name" value="ARGININE EXPORTER PROTEIN ARGO-RELATED"/>
    <property type="match status" value="1"/>
</dbReference>
<feature type="transmembrane region" description="Helical" evidence="7">
    <location>
        <begin position="47"/>
        <end position="68"/>
    </location>
</feature>
<evidence type="ECO:0008006" key="10">
    <source>
        <dbReference type="Google" id="ProtNLM"/>
    </source>
</evidence>
<organism evidence="8 9">
    <name type="scientific">Mixta theicola</name>
    <dbReference type="NCBI Taxonomy" id="1458355"/>
    <lineage>
        <taxon>Bacteria</taxon>
        <taxon>Pseudomonadati</taxon>
        <taxon>Pseudomonadota</taxon>
        <taxon>Gammaproteobacteria</taxon>
        <taxon>Enterobacterales</taxon>
        <taxon>Erwiniaceae</taxon>
        <taxon>Mixta</taxon>
    </lineage>
</organism>
<reference evidence="9" key="1">
    <citation type="submission" date="2017-09" db="EMBL/GenBank/DDBJ databases">
        <authorList>
            <person name="Palmer M."/>
            <person name="Steenkamp E.T."/>
            <person name="Coetzee M.P."/>
            <person name="Avontuur J.R."/>
            <person name="Van Zyl E."/>
            <person name="Chan W.-Y."/>
            <person name="Blom J."/>
            <person name="Venter S.N."/>
        </authorList>
    </citation>
    <scope>NUCLEOTIDE SEQUENCE [LARGE SCALE GENOMIC DNA]</scope>
    <source>
        <strain evidence="9">QC88-366</strain>
    </source>
</reference>
<keyword evidence="5 7" id="KW-1133">Transmembrane helix</keyword>
<keyword evidence="4" id="KW-0029">Amino-acid transport</keyword>
<dbReference type="Pfam" id="PF01810">
    <property type="entry name" value="LysE"/>
    <property type="match status" value="1"/>
</dbReference>
<keyword evidence="3 7" id="KW-0812">Transmembrane</keyword>
<evidence type="ECO:0000256" key="6">
    <source>
        <dbReference type="ARBA" id="ARBA00023136"/>
    </source>
</evidence>
<evidence type="ECO:0000256" key="7">
    <source>
        <dbReference type="SAM" id="Phobius"/>
    </source>
</evidence>
<gene>
    <name evidence="8" type="ORF">COO59_16315</name>
</gene>
<dbReference type="InterPro" id="IPR001123">
    <property type="entry name" value="LeuE-type"/>
</dbReference>
<keyword evidence="4" id="KW-0813">Transport</keyword>
<dbReference type="EMBL" id="NWUO01000013">
    <property type="protein sequence ID" value="PNS10677.1"/>
    <property type="molecule type" value="Genomic_DNA"/>
</dbReference>
<dbReference type="GO" id="GO:0015171">
    <property type="term" value="F:amino acid transmembrane transporter activity"/>
    <property type="evidence" value="ECO:0007669"/>
    <property type="project" value="TreeGrafter"/>
</dbReference>
<evidence type="ECO:0000256" key="3">
    <source>
        <dbReference type="ARBA" id="ARBA00022692"/>
    </source>
</evidence>
<evidence type="ECO:0000313" key="9">
    <source>
        <dbReference type="Proteomes" id="UP000236345"/>
    </source>
</evidence>
<proteinExistence type="predicted"/>
<name>A0A2K1Q6U4_9GAMM</name>
<evidence type="ECO:0000313" key="8">
    <source>
        <dbReference type="EMBL" id="PNS10677.1"/>
    </source>
</evidence>
<evidence type="ECO:0000256" key="5">
    <source>
        <dbReference type="ARBA" id="ARBA00022989"/>
    </source>
</evidence>
<evidence type="ECO:0000256" key="1">
    <source>
        <dbReference type="ARBA" id="ARBA00004651"/>
    </source>
</evidence>
<sequence>MLLALSNGTTKNKKIILMGILGAACSDFLLIGLVAFGLGAIMATSEILFSTIKVIGVIYLFWLAYNLWQSTPLTLQVENRNNKNSINAKGAFYKSLFAALSNPKGLLFLVPFYHNS</sequence>
<evidence type="ECO:0000256" key="2">
    <source>
        <dbReference type="ARBA" id="ARBA00022475"/>
    </source>
</evidence>
<evidence type="ECO:0000256" key="4">
    <source>
        <dbReference type="ARBA" id="ARBA00022970"/>
    </source>
</evidence>
<comment type="subcellular location">
    <subcellularLocation>
        <location evidence="1">Cell membrane</location>
        <topology evidence="1">Multi-pass membrane protein</topology>
    </subcellularLocation>
</comment>
<keyword evidence="6 7" id="KW-0472">Membrane</keyword>
<feature type="transmembrane region" description="Helical" evidence="7">
    <location>
        <begin position="15"/>
        <end position="41"/>
    </location>
</feature>
<protein>
    <recommendedName>
        <fullName evidence="10">Lysine transporter LysE</fullName>
    </recommendedName>
</protein>
<keyword evidence="2" id="KW-1003">Cell membrane</keyword>
<keyword evidence="9" id="KW-1185">Reference proteome</keyword>